<reference evidence="2 3" key="1">
    <citation type="submission" date="2018-08" db="EMBL/GenBank/DDBJ databases">
        <title>A genome reference for cultivated species of the human gut microbiota.</title>
        <authorList>
            <person name="Zou Y."/>
            <person name="Xue W."/>
            <person name="Luo G."/>
        </authorList>
    </citation>
    <scope>NUCLEOTIDE SEQUENCE [LARGE SCALE GENOMIC DNA]</scope>
    <source>
        <strain evidence="2 3">OF01-2LB</strain>
    </source>
</reference>
<evidence type="ECO:0000313" key="2">
    <source>
        <dbReference type="EMBL" id="RGC08674.1"/>
    </source>
</evidence>
<feature type="transmembrane region" description="Helical" evidence="1">
    <location>
        <begin position="46"/>
        <end position="64"/>
    </location>
</feature>
<feature type="transmembrane region" description="Helical" evidence="1">
    <location>
        <begin position="6"/>
        <end position="25"/>
    </location>
</feature>
<accession>A0A3E2VE93</accession>
<dbReference type="AlphaFoldDB" id="A0A3E2VE93"/>
<keyword evidence="1" id="KW-0472">Membrane</keyword>
<evidence type="ECO:0000313" key="3">
    <source>
        <dbReference type="Proteomes" id="UP000260025"/>
    </source>
</evidence>
<gene>
    <name evidence="2" type="ORF">DXA38_21890</name>
</gene>
<proteinExistence type="predicted"/>
<organism evidence="2 3">
    <name type="scientific">Clostridium innocuum</name>
    <dbReference type="NCBI Taxonomy" id="1522"/>
    <lineage>
        <taxon>Bacteria</taxon>
        <taxon>Bacillati</taxon>
        <taxon>Bacillota</taxon>
        <taxon>Clostridia</taxon>
        <taxon>Eubacteriales</taxon>
        <taxon>Clostridiaceae</taxon>
        <taxon>Clostridium</taxon>
    </lineage>
</organism>
<dbReference type="Proteomes" id="UP000260025">
    <property type="component" value="Unassembled WGS sequence"/>
</dbReference>
<comment type="caution">
    <text evidence="2">The sequence shown here is derived from an EMBL/GenBank/DDBJ whole genome shotgun (WGS) entry which is preliminary data.</text>
</comment>
<keyword evidence="1" id="KW-1133">Transmembrane helix</keyword>
<protein>
    <submittedName>
        <fullName evidence="2">Uncharacterized protein</fullName>
    </submittedName>
</protein>
<keyword evidence="1" id="KW-0812">Transmembrane</keyword>
<name>A0A3E2VE93_CLOIN</name>
<dbReference type="EMBL" id="QVEV01000074">
    <property type="protein sequence ID" value="RGC08674.1"/>
    <property type="molecule type" value="Genomic_DNA"/>
</dbReference>
<evidence type="ECO:0000256" key="1">
    <source>
        <dbReference type="SAM" id="Phobius"/>
    </source>
</evidence>
<sequence>MNILGFVAECLWMITFFSAIAYKWLINTNETNQEKFIWIEPMFFRSAIAASICTMVILFIFIYTF</sequence>